<dbReference type="GeneID" id="123131241"/>
<accession>A0A3B6NW05</accession>
<name>A0A3B6NW05_WHEAT</name>
<dbReference type="EnsemblPlants" id="TraesCS6A02G370000.1">
    <property type="protein sequence ID" value="TraesCS6A02G370000.1.cds1"/>
    <property type="gene ID" value="TraesCS6A02G370000"/>
</dbReference>
<evidence type="ECO:0000313" key="1">
    <source>
        <dbReference type="EnsemblPlants" id="TraesCS6A02G370000.1.cds1"/>
    </source>
</evidence>
<dbReference type="Gramene" id="TraesCS6A02G370000.1">
    <property type="protein sequence ID" value="TraesCS6A02G370000.1.cds1"/>
    <property type="gene ID" value="TraesCS6A02G370000"/>
</dbReference>
<proteinExistence type="predicted"/>
<organism evidence="1">
    <name type="scientific">Triticum aestivum</name>
    <name type="common">Wheat</name>
    <dbReference type="NCBI Taxonomy" id="4565"/>
    <lineage>
        <taxon>Eukaryota</taxon>
        <taxon>Viridiplantae</taxon>
        <taxon>Streptophyta</taxon>
        <taxon>Embryophyta</taxon>
        <taxon>Tracheophyta</taxon>
        <taxon>Spermatophyta</taxon>
        <taxon>Magnoliopsida</taxon>
        <taxon>Liliopsida</taxon>
        <taxon>Poales</taxon>
        <taxon>Poaceae</taxon>
        <taxon>BOP clade</taxon>
        <taxon>Pooideae</taxon>
        <taxon>Triticodae</taxon>
        <taxon>Triticeae</taxon>
        <taxon>Triticinae</taxon>
        <taxon>Triticum</taxon>
    </lineage>
</organism>
<sequence length="164" mass="19023">MLKKAAASGKDRFGDLTNDLLRHVLSYLPKDDALQTCVLGARWRGLWRRATSLRFILDERSRFPRCERFERLVKLVIRLRGDSPIVRCEISVHPDDETETEGTYTNTMRLIEYALRCQVKDLLVGAVQTEVYPLTFDAPLISQHLRTIDFFFLPFAICADYLQL</sequence>
<keyword evidence="2" id="KW-1185">Reference proteome</keyword>
<evidence type="ECO:0000313" key="2">
    <source>
        <dbReference type="Proteomes" id="UP000019116"/>
    </source>
</evidence>
<dbReference type="Gramene" id="TraesCS6A03G0939800.1">
    <property type="protein sequence ID" value="TraesCS6A03G0939800.1.CDS1"/>
    <property type="gene ID" value="TraesCS6A03G0939800"/>
</dbReference>
<dbReference type="Gramene" id="TraesLDM6A03G03403520.1">
    <property type="protein sequence ID" value="TraesLDM6A03G03403520.1.CDS1"/>
    <property type="gene ID" value="TraesLDM6A03G03403520"/>
</dbReference>
<dbReference type="OMA" id="ENVRCIQ"/>
<dbReference type="InterPro" id="IPR053197">
    <property type="entry name" value="F-box_SCFL_complex_component"/>
</dbReference>
<dbReference type="PANTHER" id="PTHR34223:SF59">
    <property type="entry name" value="F-BOX DOMAIN-CONTAINING PROTEIN"/>
    <property type="match status" value="1"/>
</dbReference>
<dbReference type="PANTHER" id="PTHR34223">
    <property type="entry name" value="OS11G0201299 PROTEIN"/>
    <property type="match status" value="1"/>
</dbReference>
<reference evidence="1" key="1">
    <citation type="submission" date="2018-08" db="EMBL/GenBank/DDBJ databases">
        <authorList>
            <person name="Rossello M."/>
        </authorList>
    </citation>
    <scope>NUCLEOTIDE SEQUENCE [LARGE SCALE GENOMIC DNA]</scope>
    <source>
        <strain evidence="1">cv. Chinese Spring</strain>
    </source>
</reference>
<dbReference type="AlphaFoldDB" id="A0A3B6NW05"/>
<dbReference type="InterPro" id="IPR036047">
    <property type="entry name" value="F-box-like_dom_sf"/>
</dbReference>
<dbReference type="Gramene" id="TraesNOR6A03G03434100.1">
    <property type="protein sequence ID" value="TraesNOR6A03G03434100.1.CDS1"/>
    <property type="gene ID" value="TraesNOR6A03G03434100"/>
</dbReference>
<evidence type="ECO:0008006" key="3">
    <source>
        <dbReference type="Google" id="ProtNLM"/>
    </source>
</evidence>
<protein>
    <recommendedName>
        <fullName evidence="3">F-box domain-containing protein</fullName>
    </recommendedName>
</protein>
<reference evidence="1" key="2">
    <citation type="submission" date="2018-10" db="UniProtKB">
        <authorList>
            <consortium name="EnsemblPlants"/>
        </authorList>
    </citation>
    <scope>IDENTIFICATION</scope>
</reference>
<gene>
    <name evidence="1" type="primary">LOC123131241</name>
</gene>
<dbReference type="RefSeq" id="XP_044406897.1">
    <property type="nucleotide sequence ID" value="XM_044550962.1"/>
</dbReference>
<dbReference type="Proteomes" id="UP000019116">
    <property type="component" value="Chromosome 6A"/>
</dbReference>
<dbReference type="SUPFAM" id="SSF81383">
    <property type="entry name" value="F-box domain"/>
    <property type="match status" value="1"/>
</dbReference>
<dbReference type="OrthoDB" id="692863at2759"/>